<keyword evidence="2" id="KW-0789">Thiol protease inhibitor</keyword>
<dbReference type="SUPFAM" id="SSF141066">
    <property type="entry name" value="ICP-like"/>
    <property type="match status" value="1"/>
</dbReference>
<gene>
    <name evidence="4" type="ORF">GCM10010406_29710</name>
</gene>
<keyword evidence="1" id="KW-0646">Protease inhibitor</keyword>
<dbReference type="RefSeq" id="WP_344383667.1">
    <property type="nucleotide sequence ID" value="NZ_BAAATA010000015.1"/>
</dbReference>
<name>A0ABN3LWJ8_9ACTN</name>
<dbReference type="InterPro" id="IPR018990">
    <property type="entry name" value="Prot_inh_I42_chagasin"/>
</dbReference>
<dbReference type="InterPro" id="IPR036331">
    <property type="entry name" value="Chagasin-like_sf"/>
</dbReference>
<feature type="domain" description="Proteinase inhibitor I42 chagasin" evidence="3">
    <location>
        <begin position="48"/>
        <end position="120"/>
    </location>
</feature>
<evidence type="ECO:0000313" key="5">
    <source>
        <dbReference type="Proteomes" id="UP001501358"/>
    </source>
</evidence>
<evidence type="ECO:0000259" key="3">
    <source>
        <dbReference type="Pfam" id="PF09394"/>
    </source>
</evidence>
<dbReference type="Proteomes" id="UP001501358">
    <property type="component" value="Unassembled WGS sequence"/>
</dbReference>
<dbReference type="EMBL" id="BAAATA010000015">
    <property type="protein sequence ID" value="GAA2491673.1"/>
    <property type="molecule type" value="Genomic_DNA"/>
</dbReference>
<comment type="caution">
    <text evidence="4">The sequence shown here is derived from an EMBL/GenBank/DDBJ whole genome shotgun (WGS) entry which is preliminary data.</text>
</comment>
<proteinExistence type="predicted"/>
<protein>
    <recommendedName>
        <fullName evidence="3">Proteinase inhibitor I42 chagasin domain-containing protein</fullName>
    </recommendedName>
</protein>
<dbReference type="PROSITE" id="PS51257">
    <property type="entry name" value="PROKAR_LIPOPROTEIN"/>
    <property type="match status" value="1"/>
</dbReference>
<dbReference type="Pfam" id="PF09394">
    <property type="entry name" value="Inhibitor_I42"/>
    <property type="match status" value="1"/>
</dbReference>
<evidence type="ECO:0000313" key="4">
    <source>
        <dbReference type="EMBL" id="GAA2491673.1"/>
    </source>
</evidence>
<organism evidence="4 5">
    <name type="scientific">Streptomyces thermolineatus</name>
    <dbReference type="NCBI Taxonomy" id="44033"/>
    <lineage>
        <taxon>Bacteria</taxon>
        <taxon>Bacillati</taxon>
        <taxon>Actinomycetota</taxon>
        <taxon>Actinomycetes</taxon>
        <taxon>Kitasatosporales</taxon>
        <taxon>Streptomycetaceae</taxon>
        <taxon>Streptomyces</taxon>
    </lineage>
</organism>
<sequence>MSLPDSRGGTRSPLAVAVLTLLLTVSCSGGPDRGEVFSSDRTSVGVGVEAGERFSLAVRENASIGDRWNVHTPKPDPAVVEAAGRSYNSDSEEPVPGSGGTRYFTFRAVGPGSTQIVLRNCPRGLCGATEAPAGPKKAVVTATYEVTVR</sequence>
<reference evidence="4 5" key="1">
    <citation type="journal article" date="2019" name="Int. J. Syst. Evol. Microbiol.">
        <title>The Global Catalogue of Microorganisms (GCM) 10K type strain sequencing project: providing services to taxonomists for standard genome sequencing and annotation.</title>
        <authorList>
            <consortium name="The Broad Institute Genomics Platform"/>
            <consortium name="The Broad Institute Genome Sequencing Center for Infectious Disease"/>
            <person name="Wu L."/>
            <person name="Ma J."/>
        </authorList>
    </citation>
    <scope>NUCLEOTIDE SEQUENCE [LARGE SCALE GENOMIC DNA]</scope>
    <source>
        <strain evidence="4 5">JCM 6307</strain>
    </source>
</reference>
<evidence type="ECO:0000256" key="1">
    <source>
        <dbReference type="ARBA" id="ARBA00022690"/>
    </source>
</evidence>
<accession>A0ABN3LWJ8</accession>
<dbReference type="Gene3D" id="2.60.40.2020">
    <property type="match status" value="1"/>
</dbReference>
<evidence type="ECO:0000256" key="2">
    <source>
        <dbReference type="ARBA" id="ARBA00022704"/>
    </source>
</evidence>
<keyword evidence="5" id="KW-1185">Reference proteome</keyword>